<dbReference type="AlphaFoldDB" id="A0A849C7Y8"/>
<gene>
    <name evidence="7" type="ORF">HLB23_29065</name>
</gene>
<dbReference type="InterPro" id="IPR027417">
    <property type="entry name" value="P-loop_NTPase"/>
</dbReference>
<organism evidence="7 8">
    <name type="scientific">Nocardia uniformis</name>
    <dbReference type="NCBI Taxonomy" id="53432"/>
    <lineage>
        <taxon>Bacteria</taxon>
        <taxon>Bacillati</taxon>
        <taxon>Actinomycetota</taxon>
        <taxon>Actinomycetes</taxon>
        <taxon>Mycobacteriales</taxon>
        <taxon>Nocardiaceae</taxon>
        <taxon>Nocardia</taxon>
    </lineage>
</organism>
<accession>A0A849C7Y8</accession>
<dbReference type="InterPro" id="IPR003395">
    <property type="entry name" value="RecF/RecN/SMC_N"/>
</dbReference>
<feature type="coiled-coil region" evidence="4">
    <location>
        <begin position="213"/>
        <end position="290"/>
    </location>
</feature>
<evidence type="ECO:0000259" key="6">
    <source>
        <dbReference type="Pfam" id="PF02463"/>
    </source>
</evidence>
<evidence type="ECO:0000256" key="4">
    <source>
        <dbReference type="SAM" id="Coils"/>
    </source>
</evidence>
<dbReference type="PANTHER" id="PTHR32114:SF2">
    <property type="entry name" value="ABC TRANSPORTER ABCH.3"/>
    <property type="match status" value="1"/>
</dbReference>
<keyword evidence="4" id="KW-0175">Coiled coil</keyword>
<evidence type="ECO:0000256" key="2">
    <source>
        <dbReference type="ARBA" id="ARBA00011322"/>
    </source>
</evidence>
<evidence type="ECO:0000313" key="7">
    <source>
        <dbReference type="EMBL" id="NNH73858.1"/>
    </source>
</evidence>
<keyword evidence="8" id="KW-1185">Reference proteome</keyword>
<dbReference type="Proteomes" id="UP000586827">
    <property type="component" value="Unassembled WGS sequence"/>
</dbReference>
<comment type="similarity">
    <text evidence="1">Belongs to the SMC family. SbcC subfamily.</text>
</comment>
<reference evidence="7 8" key="1">
    <citation type="submission" date="2020-05" db="EMBL/GenBank/DDBJ databases">
        <title>MicrobeNet Type strains.</title>
        <authorList>
            <person name="Nicholson A.C."/>
        </authorList>
    </citation>
    <scope>NUCLEOTIDE SEQUENCE [LARGE SCALE GENOMIC DNA]</scope>
    <source>
        <strain evidence="7 8">JCM 3224</strain>
    </source>
</reference>
<evidence type="ECO:0000256" key="5">
    <source>
        <dbReference type="SAM" id="MobiDB-lite"/>
    </source>
</evidence>
<protein>
    <recommendedName>
        <fullName evidence="3">Nuclease SbcCD subunit C</fullName>
    </recommendedName>
</protein>
<feature type="coiled-coil region" evidence="4">
    <location>
        <begin position="408"/>
        <end position="442"/>
    </location>
</feature>
<dbReference type="Pfam" id="PF02463">
    <property type="entry name" value="SMC_N"/>
    <property type="match status" value="1"/>
</dbReference>
<proteinExistence type="inferred from homology"/>
<evidence type="ECO:0000256" key="1">
    <source>
        <dbReference type="ARBA" id="ARBA00006930"/>
    </source>
</evidence>
<feature type="compositionally biased region" description="Basic and acidic residues" evidence="5">
    <location>
        <begin position="485"/>
        <end position="496"/>
    </location>
</feature>
<dbReference type="EMBL" id="JABELX010000011">
    <property type="protein sequence ID" value="NNH73858.1"/>
    <property type="molecule type" value="Genomic_DNA"/>
</dbReference>
<dbReference type="PANTHER" id="PTHR32114">
    <property type="entry name" value="ABC TRANSPORTER ABCH.3"/>
    <property type="match status" value="1"/>
</dbReference>
<feature type="region of interest" description="Disordered" evidence="5">
    <location>
        <begin position="479"/>
        <end position="501"/>
    </location>
</feature>
<name>A0A849C7Y8_9NOCA</name>
<comment type="caution">
    <text evidence="7">The sequence shown here is derived from an EMBL/GenBank/DDBJ whole genome shotgun (WGS) entry which is preliminary data.</text>
</comment>
<dbReference type="Gene3D" id="3.40.50.300">
    <property type="entry name" value="P-loop containing nucleotide triphosphate hydrolases"/>
    <property type="match status" value="2"/>
</dbReference>
<comment type="subunit">
    <text evidence="2">Heterodimer of SbcC and SbcD.</text>
</comment>
<evidence type="ECO:0000313" key="8">
    <source>
        <dbReference type="Proteomes" id="UP000586827"/>
    </source>
</evidence>
<feature type="domain" description="RecF/RecN/SMC N-terminal" evidence="6">
    <location>
        <begin position="5"/>
        <end position="1025"/>
    </location>
</feature>
<sequence>MKPVNLAVRGFRSYPDPVTIDFTGKGLTAALGDTGAGKSSLLEAITFALFGKSSWDGRETKHLIADQAVAGSVDLTFTHGGHRWHVHRTIHATNSNAGRHHLKNMDTGDEVDGATPVTNRIEAVLQLGYGTFLRVGLLPQGKFDQLLTSAPRDRTKLLRELFGADSLASVQDVARDRCANLKELLAVAKSKRLDIPTHPEETAAEAGAKAAAAEDLAARLSASIDAMNKLQEQVSAARTAAEAAQVAARRLADGVVHDVAATLDRLEPVAERLETQRATLEHSASEIADREAGFAAEIQQREHRGEGLGPLTKAATILEHLAARVDTHRVERRNLDVNTAQLAADGDQIASDEAELNIRIEKARPLIDAAAMATEVGREVRSREGALRGQIADAMKAALGITAAVAACGSATGELEEANKAVARLEQEIIAVEDAVTRAEERQSALDLHNRAALVAADLHPGDDCPVCQQQVPDPFEAGSTASAEEIRKAKAATRDARRRRDKISDELGQCKARVTAALRAVSNGAENRCAAESEARRSADATRAKFDEFSTLAARVGGSFDAAAASAALDAAMGTLAVQSDRHAPHQHLAEPIISALVACDEAVSAHLMKLRDAESLATNTITVERELLVSRRSAYAAATEAASSSSSRETDAIARTAADIHALPSRIRCLLPSEVVEITSDSVEKALSAVAAGKSEIESLLSALEAGRVANSAILTRQRDLEQETNRLLARPLATLRSELDAWGKELLRAIHHFDRSRQHQVPRTPAEPGISEVRAFAADLLEITAAVDTALSGACAAHAADLEKATANLVGAAAQLADVADFDAAADMTTAKAVHPFIDARAVARGDAERWREIQRAVTAQIQQAADLDFAIAAGQARIEALDVLRRELVDARFLGYLTKLNTRALLGIASALLGQLTDNQFGFADNCDIVSRNSKVVHSANRLSGGEKFLASLALALALSELHSRSGPRLGSLFLDEGFATLDTAALQSALDVLRAQTGGDRLVMVISHLHAVAEAVDDVLWVERPIGGGSAARWLTADERDRLINADLSSGLQMLA</sequence>
<dbReference type="SUPFAM" id="SSF52540">
    <property type="entry name" value="P-loop containing nucleoside triphosphate hydrolases"/>
    <property type="match status" value="1"/>
</dbReference>
<evidence type="ECO:0000256" key="3">
    <source>
        <dbReference type="ARBA" id="ARBA00013368"/>
    </source>
</evidence>
<dbReference type="RefSeq" id="WP_067521769.1">
    <property type="nucleotide sequence ID" value="NZ_JABELX010000011.1"/>
</dbReference>